<comment type="subcellular location">
    <subcellularLocation>
        <location evidence="1">Lipid droplet</location>
    </subcellularLocation>
</comment>
<evidence type="ECO:0000313" key="10">
    <source>
        <dbReference type="Proteomes" id="UP000838878"/>
    </source>
</evidence>
<dbReference type="GO" id="GO:0019915">
    <property type="term" value="P:lipid storage"/>
    <property type="evidence" value="ECO:0007669"/>
    <property type="project" value="InterPro"/>
</dbReference>
<feature type="non-terminal residue" evidence="9">
    <location>
        <position position="246"/>
    </location>
</feature>
<keyword evidence="4" id="KW-0551">Lipid droplet</keyword>
<dbReference type="SUPFAM" id="SSF53474">
    <property type="entry name" value="alpha/beta-Hydrolases"/>
    <property type="match status" value="1"/>
</dbReference>
<dbReference type="OrthoDB" id="448051at2759"/>
<proteinExistence type="inferred from homology"/>
<comment type="catalytic activity">
    <reaction evidence="8">
        <text>a cholesterol ester + H2O = cholesterol + a fatty acid + H(+)</text>
        <dbReference type="Rhea" id="RHEA:36403"/>
        <dbReference type="ChEBI" id="CHEBI:15377"/>
        <dbReference type="ChEBI" id="CHEBI:15378"/>
        <dbReference type="ChEBI" id="CHEBI:16113"/>
        <dbReference type="ChEBI" id="CHEBI:17002"/>
        <dbReference type="ChEBI" id="CHEBI:28868"/>
        <dbReference type="EC" id="3.1.1.13"/>
    </reaction>
    <physiologicalReaction direction="left-to-right" evidence="8">
        <dbReference type="Rhea" id="RHEA:36404"/>
    </physiologicalReaction>
</comment>
<reference evidence="9" key="1">
    <citation type="submission" date="2021-12" db="EMBL/GenBank/DDBJ databases">
        <authorList>
            <person name="Martin H S."/>
        </authorList>
    </citation>
    <scope>NUCLEOTIDE SEQUENCE</scope>
</reference>
<dbReference type="GO" id="GO:0005811">
    <property type="term" value="C:lipid droplet"/>
    <property type="evidence" value="ECO:0007669"/>
    <property type="project" value="UniProtKB-SubCell"/>
</dbReference>
<gene>
    <name evidence="9" type="ORF">BINO364_LOCUS12844</name>
</gene>
<comment type="similarity">
    <text evidence="2">Belongs to the AB hydrolase superfamily. LDAH family.</text>
</comment>
<dbReference type="Pfam" id="PF10230">
    <property type="entry name" value="LIDHydrolase"/>
    <property type="match status" value="1"/>
</dbReference>
<evidence type="ECO:0000256" key="8">
    <source>
        <dbReference type="ARBA" id="ARBA00049527"/>
    </source>
</evidence>
<evidence type="ECO:0000256" key="5">
    <source>
        <dbReference type="ARBA" id="ARBA00022801"/>
    </source>
</evidence>
<evidence type="ECO:0000256" key="2">
    <source>
        <dbReference type="ARBA" id="ARBA00008300"/>
    </source>
</evidence>
<dbReference type="PANTHER" id="PTHR13390">
    <property type="entry name" value="LIPASE"/>
    <property type="match status" value="1"/>
</dbReference>
<accession>A0A8J9W6R1</accession>
<dbReference type="GO" id="GO:0004771">
    <property type="term" value="F:sterol ester esterase activity"/>
    <property type="evidence" value="ECO:0007669"/>
    <property type="project" value="UniProtKB-EC"/>
</dbReference>
<protein>
    <recommendedName>
        <fullName evidence="3">Lipid droplet-associated hydrolase</fullName>
        <ecNumber evidence="7">3.1.1.13</ecNumber>
    </recommendedName>
    <alternativeName>
        <fullName evidence="6">Lipid droplet-associated serine hydrolase</fullName>
    </alternativeName>
</protein>
<evidence type="ECO:0000256" key="3">
    <source>
        <dbReference type="ARBA" id="ARBA00019242"/>
    </source>
</evidence>
<organism evidence="9 10">
    <name type="scientific">Brenthis ino</name>
    <name type="common">lesser marbled fritillary</name>
    <dbReference type="NCBI Taxonomy" id="405034"/>
    <lineage>
        <taxon>Eukaryota</taxon>
        <taxon>Metazoa</taxon>
        <taxon>Ecdysozoa</taxon>
        <taxon>Arthropoda</taxon>
        <taxon>Hexapoda</taxon>
        <taxon>Insecta</taxon>
        <taxon>Pterygota</taxon>
        <taxon>Neoptera</taxon>
        <taxon>Endopterygota</taxon>
        <taxon>Lepidoptera</taxon>
        <taxon>Glossata</taxon>
        <taxon>Ditrysia</taxon>
        <taxon>Papilionoidea</taxon>
        <taxon>Nymphalidae</taxon>
        <taxon>Heliconiinae</taxon>
        <taxon>Argynnini</taxon>
        <taxon>Brenthis</taxon>
    </lineage>
</organism>
<evidence type="ECO:0000256" key="6">
    <source>
        <dbReference type="ARBA" id="ARBA00031924"/>
    </source>
</evidence>
<dbReference type="Gene3D" id="3.40.50.1820">
    <property type="entry name" value="alpha/beta hydrolase"/>
    <property type="match status" value="1"/>
</dbReference>
<dbReference type="Proteomes" id="UP000838878">
    <property type="component" value="Chromosome 6"/>
</dbReference>
<dbReference type="PANTHER" id="PTHR13390:SF0">
    <property type="entry name" value="LIPID DROPLET-ASSOCIATED HYDROLASE"/>
    <property type="match status" value="1"/>
</dbReference>
<dbReference type="EMBL" id="OV170226">
    <property type="protein sequence ID" value="CAH0727512.1"/>
    <property type="molecule type" value="Genomic_DNA"/>
</dbReference>
<keyword evidence="5" id="KW-0378">Hydrolase</keyword>
<evidence type="ECO:0000256" key="4">
    <source>
        <dbReference type="ARBA" id="ARBA00022677"/>
    </source>
</evidence>
<evidence type="ECO:0000256" key="1">
    <source>
        <dbReference type="ARBA" id="ARBA00004502"/>
    </source>
</evidence>
<name>A0A8J9W6R1_9NEOP</name>
<sequence>MKRVFKNVNGIITEVLTWGDPFGIGIENVIVCITGNPGVPDFYIDFATELYKTLQLPICIIGHAGHMEITKESFCILTKDGGLYDLKTQVDHKLDLLQNHISKNAKIHLLGHSIGAWIIVEILQNNDDLMERLSSVNLLFPTLQRMAESENVIKNIIFMAFDELDTVQVLNSDGIAKIKHLTNVIYGENDGWAPLEFIEDLRKFEPCIKMILAHNVDHAFVLKSSVQVAAMVADFIELKSKLKNEI</sequence>
<dbReference type="EC" id="3.1.1.13" evidence="7"/>
<dbReference type="AlphaFoldDB" id="A0A8J9W6R1"/>
<dbReference type="InterPro" id="IPR029058">
    <property type="entry name" value="AB_hydrolase_fold"/>
</dbReference>
<evidence type="ECO:0000256" key="7">
    <source>
        <dbReference type="ARBA" id="ARBA00039150"/>
    </source>
</evidence>
<evidence type="ECO:0000313" key="9">
    <source>
        <dbReference type="EMBL" id="CAH0727512.1"/>
    </source>
</evidence>
<keyword evidence="10" id="KW-1185">Reference proteome</keyword>
<dbReference type="InterPro" id="IPR019363">
    <property type="entry name" value="LDAH"/>
</dbReference>